<reference evidence="2 3" key="1">
    <citation type="journal article" date="2019" name="Int. J. Syst. Evol. Microbiol.">
        <title>The Global Catalogue of Microorganisms (GCM) 10K type strain sequencing project: providing services to taxonomists for standard genome sequencing and annotation.</title>
        <authorList>
            <consortium name="The Broad Institute Genomics Platform"/>
            <consortium name="The Broad Institute Genome Sequencing Center for Infectious Disease"/>
            <person name="Wu L."/>
            <person name="Ma J."/>
        </authorList>
    </citation>
    <scope>NUCLEOTIDE SEQUENCE [LARGE SCALE GENOMIC DNA]</scope>
    <source>
        <strain evidence="2 3">JCM 14718</strain>
    </source>
</reference>
<proteinExistence type="predicted"/>
<evidence type="ECO:0000256" key="1">
    <source>
        <dbReference type="SAM" id="MobiDB-lite"/>
    </source>
</evidence>
<evidence type="ECO:0008006" key="4">
    <source>
        <dbReference type="Google" id="ProtNLM"/>
    </source>
</evidence>
<dbReference type="EMBL" id="BAAANY010000002">
    <property type="protein sequence ID" value="GAA1660625.1"/>
    <property type="molecule type" value="Genomic_DNA"/>
</dbReference>
<sequence>MTIALSVAVVILGALLFVLLGSQVEMYRDIAQLRDLSGLIDRPLKVDVSAAVGARPSAYGLPAALDTVDAGLVLFLSDKCATCRTIATSLGSQFPADLWVVLDPANPRKDSEIKVNYPLEQEKVTVDHSREISASVGVTLTPAAIVVLDGRIVRAATVPSTRQLTETLRTLRGDPTVEAPPGAELPLVSAASRKDHP</sequence>
<comment type="caution">
    <text evidence="2">The sequence shown here is derived from an EMBL/GenBank/DDBJ whole genome shotgun (WGS) entry which is preliminary data.</text>
</comment>
<accession>A0ABN2FVU3</accession>
<dbReference type="Proteomes" id="UP001500618">
    <property type="component" value="Unassembled WGS sequence"/>
</dbReference>
<name>A0ABN2FVU3_9ACTN</name>
<dbReference type="RefSeq" id="WP_344307145.1">
    <property type="nucleotide sequence ID" value="NZ_BAAANY010000002.1"/>
</dbReference>
<protein>
    <recommendedName>
        <fullName evidence="4">Thioredoxin domain-containing protein</fullName>
    </recommendedName>
</protein>
<organism evidence="2 3">
    <name type="scientific">Fodinicola feengrottensis</name>
    <dbReference type="NCBI Taxonomy" id="435914"/>
    <lineage>
        <taxon>Bacteria</taxon>
        <taxon>Bacillati</taxon>
        <taxon>Actinomycetota</taxon>
        <taxon>Actinomycetes</taxon>
        <taxon>Mycobacteriales</taxon>
        <taxon>Fodinicola</taxon>
    </lineage>
</organism>
<gene>
    <name evidence="2" type="ORF">GCM10009765_07640</name>
</gene>
<evidence type="ECO:0000313" key="2">
    <source>
        <dbReference type="EMBL" id="GAA1660625.1"/>
    </source>
</evidence>
<keyword evidence="3" id="KW-1185">Reference proteome</keyword>
<feature type="region of interest" description="Disordered" evidence="1">
    <location>
        <begin position="171"/>
        <end position="197"/>
    </location>
</feature>
<evidence type="ECO:0000313" key="3">
    <source>
        <dbReference type="Proteomes" id="UP001500618"/>
    </source>
</evidence>